<dbReference type="Pfam" id="PF20464">
    <property type="entry name" value="MmeI_N"/>
    <property type="match status" value="1"/>
</dbReference>
<dbReference type="InterPro" id="IPR050953">
    <property type="entry name" value="N4_N6_ade-DNA_methylase"/>
</dbReference>
<name>A0A944DEK0_DENI1</name>
<dbReference type="PANTHER" id="PTHR33841:SF1">
    <property type="entry name" value="DNA METHYLTRANSFERASE A"/>
    <property type="match status" value="1"/>
</dbReference>
<evidence type="ECO:0000256" key="3">
    <source>
        <dbReference type="ARBA" id="ARBA00022679"/>
    </source>
</evidence>
<dbReference type="AlphaFoldDB" id="A0A944DEK0"/>
<feature type="domain" description="MmeI-like helicase spacer" evidence="7">
    <location>
        <begin position="179"/>
        <end position="257"/>
    </location>
</feature>
<dbReference type="PRINTS" id="PR00507">
    <property type="entry name" value="N12N6MTFRASE"/>
</dbReference>
<dbReference type="Pfam" id="PF20473">
    <property type="entry name" value="MmeI_Mtase"/>
    <property type="match status" value="1"/>
</dbReference>
<dbReference type="Proteomes" id="UP000694660">
    <property type="component" value="Unassembled WGS sequence"/>
</dbReference>
<reference evidence="12" key="1">
    <citation type="journal article" date="2022" name="ISME J.">
        <title>Genetic and phylogenetic analysis of dissimilatory iodate-reducing bacteria identifies potential niches across the world's oceans.</title>
        <authorList>
            <person name="Reyes-Umana V."/>
            <person name="Henning Z."/>
            <person name="Lee K."/>
            <person name="Barnum T.P."/>
            <person name="Coates J.D."/>
        </authorList>
    </citation>
    <scope>NUCLEOTIDE SEQUENCE [LARGE SCALE GENOMIC DNA]</scope>
    <source>
        <strain evidence="12">IR12</strain>
    </source>
</reference>
<dbReference type="PROSITE" id="PS00092">
    <property type="entry name" value="N6_MTASE"/>
    <property type="match status" value="1"/>
</dbReference>
<evidence type="ECO:0000313" key="12">
    <source>
        <dbReference type="Proteomes" id="UP000694660"/>
    </source>
</evidence>
<evidence type="ECO:0000259" key="9">
    <source>
        <dbReference type="Pfam" id="PF20467"/>
    </source>
</evidence>
<keyword evidence="2 11" id="KW-0489">Methyltransferase</keyword>
<feature type="domain" description="MmeI-like N-terminal" evidence="6">
    <location>
        <begin position="11"/>
        <end position="173"/>
    </location>
</feature>
<feature type="domain" description="MmeI-like C-terminal" evidence="9">
    <location>
        <begin position="826"/>
        <end position="903"/>
    </location>
</feature>
<dbReference type="Pfam" id="PF20465">
    <property type="entry name" value="MmeI_hel"/>
    <property type="match status" value="1"/>
</dbReference>
<evidence type="ECO:0000256" key="1">
    <source>
        <dbReference type="ARBA" id="ARBA00011900"/>
    </source>
</evidence>
<dbReference type="GO" id="GO:0032259">
    <property type="term" value="P:methylation"/>
    <property type="evidence" value="ECO:0007669"/>
    <property type="project" value="UniProtKB-KW"/>
</dbReference>
<dbReference type="InterPro" id="IPR046819">
    <property type="entry name" value="MmeI_hel"/>
</dbReference>
<dbReference type="InterPro" id="IPR046817">
    <property type="entry name" value="MmeI_N"/>
</dbReference>
<keyword evidence="12" id="KW-1185">Reference proteome</keyword>
<evidence type="ECO:0000259" key="8">
    <source>
        <dbReference type="Pfam" id="PF20466"/>
    </source>
</evidence>
<feature type="domain" description="MmeI-like DNA-methyltransferase" evidence="10">
    <location>
        <begin position="335"/>
        <end position="597"/>
    </location>
</feature>
<dbReference type="Gene3D" id="3.40.50.150">
    <property type="entry name" value="Vaccinia Virus protein VP39"/>
    <property type="match status" value="1"/>
</dbReference>
<accession>A0A944DEK0</accession>
<evidence type="ECO:0000256" key="5">
    <source>
        <dbReference type="SAM" id="MobiDB-lite"/>
    </source>
</evidence>
<dbReference type="RefSeq" id="WP_214362972.1">
    <property type="nucleotide sequence ID" value="NZ_JAEKFT010000023.1"/>
</dbReference>
<evidence type="ECO:0000259" key="7">
    <source>
        <dbReference type="Pfam" id="PF20465"/>
    </source>
</evidence>
<feature type="region of interest" description="Disordered" evidence="5">
    <location>
        <begin position="905"/>
        <end position="940"/>
    </location>
</feature>
<gene>
    <name evidence="11" type="ORF">I8J34_17590</name>
</gene>
<dbReference type="EMBL" id="JAEKFT010000023">
    <property type="protein sequence ID" value="MBT0962998.1"/>
    <property type="molecule type" value="Genomic_DNA"/>
</dbReference>
<evidence type="ECO:0000259" key="10">
    <source>
        <dbReference type="Pfam" id="PF20473"/>
    </source>
</evidence>
<organism evidence="11 12">
    <name type="scientific">Denitromonas iodatirespirans</name>
    <dbReference type="NCBI Taxonomy" id="2795389"/>
    <lineage>
        <taxon>Bacteria</taxon>
        <taxon>Pseudomonadati</taxon>
        <taxon>Pseudomonadota</taxon>
        <taxon>Betaproteobacteria</taxon>
        <taxon>Rhodocyclales</taxon>
        <taxon>Zoogloeaceae</taxon>
        <taxon>Denitromonas</taxon>
    </lineage>
</organism>
<dbReference type="Pfam" id="PF20466">
    <property type="entry name" value="MmeI_TRD"/>
    <property type="match status" value="1"/>
</dbReference>
<dbReference type="GO" id="GO:0003676">
    <property type="term" value="F:nucleic acid binding"/>
    <property type="evidence" value="ECO:0007669"/>
    <property type="project" value="InterPro"/>
</dbReference>
<keyword evidence="3" id="KW-0808">Transferase</keyword>
<dbReference type="InterPro" id="IPR046820">
    <property type="entry name" value="MmeI_TRD"/>
</dbReference>
<sequence length="940" mass="106448">MPLSWNEIRSRALAFSREWADESSENAEAKSFWDAFFTVFGLTRRRVASFETPVKKGDGKGGFIDLLWRGVLLVEHKSRGKDLDKAIHQAFEYFPGLKERDLPRFVLVSDFAHFRLYDLDENAQHDFELADLHKNIKLFGFVAGYQSRSFGQEDPVNIQAAERLGKLHDLLKESGYDGHPLEVLLVRLLFCVFAEDTAIFERRQFTEYVEQRTSEDGTDLGPHLAQLFQVLDTPHHKRQKTLDEQLTGFPYVNGKLFREMLPLANFNRAMREMLLDCGSLDWSRISPAVFGSLFQSIMDAAARRNLGAHYTTETNILKALGPLFLDELRAEFERVKFKPKALPDFHKRLVGIHVLDPACGCGNFLVIAYRELRLLELDILRALELIKKTQHLEFDLGNLVQVGVEQFYGIEIEDFPAQIAQVAMWLTDHQMNMRVSEEFGQYFVRLPLTQAPNIVHKNALTLDWASVVPPKTLSYIVGNPPFGGKHYQNRQQKAELRTVFTGVRNASDLDFVAAWFRKATDFMAQNEAIRTAFVSTNSITQGEQVGILWPDLISRGVKIHFAHRTFQWSSEARGRATVHCVIIGFALHDNANKVIFDYETPQGEPHAVRASNINPYLADAPNVIARKRQQPFLGVPTMRCGNKPTDGGHLLLTTAEKEQLLRDEPAAAPWIRRFVGAAEFINGIDRWCLWLDGIDPRTLRAMPKVLERVEAVRRYRSQSSAEPTRKMADIPTRFFFRSQPTTRYILMPEVSSERRRYVPVGVMGPEIISSNKNYLVAEPSLYLFGLLQSAMHMAWLGAVGGRLESRFQYSASLVYNTFPWPTPTANQKGAIEAAAQGILNARAKFPASTLGDLYDPLAMPAELLKAHKALDKAVDSAYEKSRFSSEAERVAFLFRMYEQLEAPIAAPQPTRTTRRVRKADATSVVSTDQAESSGLQADGE</sequence>
<comment type="caution">
    <text evidence="11">The sequence shown here is derived from an EMBL/GenBank/DDBJ whole genome shotgun (WGS) entry which is preliminary data.</text>
</comment>
<comment type="catalytic activity">
    <reaction evidence="4">
        <text>a 2'-deoxyadenosine in DNA + S-adenosyl-L-methionine = an N(6)-methyl-2'-deoxyadenosine in DNA + S-adenosyl-L-homocysteine + H(+)</text>
        <dbReference type="Rhea" id="RHEA:15197"/>
        <dbReference type="Rhea" id="RHEA-COMP:12418"/>
        <dbReference type="Rhea" id="RHEA-COMP:12419"/>
        <dbReference type="ChEBI" id="CHEBI:15378"/>
        <dbReference type="ChEBI" id="CHEBI:57856"/>
        <dbReference type="ChEBI" id="CHEBI:59789"/>
        <dbReference type="ChEBI" id="CHEBI:90615"/>
        <dbReference type="ChEBI" id="CHEBI:90616"/>
        <dbReference type="EC" id="2.1.1.72"/>
    </reaction>
</comment>
<keyword evidence="11" id="KW-0614">Plasmid</keyword>
<dbReference type="SUPFAM" id="SSF53335">
    <property type="entry name" value="S-adenosyl-L-methionine-dependent methyltransferases"/>
    <property type="match status" value="1"/>
</dbReference>
<evidence type="ECO:0000259" key="6">
    <source>
        <dbReference type="Pfam" id="PF20464"/>
    </source>
</evidence>
<dbReference type="GO" id="GO:0009007">
    <property type="term" value="F:site-specific DNA-methyltransferase (adenine-specific) activity"/>
    <property type="evidence" value="ECO:0007669"/>
    <property type="project" value="UniProtKB-EC"/>
</dbReference>
<dbReference type="InterPro" id="IPR029063">
    <property type="entry name" value="SAM-dependent_MTases_sf"/>
</dbReference>
<feature type="compositionally biased region" description="Polar residues" evidence="5">
    <location>
        <begin position="923"/>
        <end position="940"/>
    </location>
</feature>
<dbReference type="PANTHER" id="PTHR33841">
    <property type="entry name" value="DNA METHYLTRANSFERASE YEEA-RELATED"/>
    <property type="match status" value="1"/>
</dbReference>
<feature type="domain" description="MmeI-like target recognition" evidence="8">
    <location>
        <begin position="619"/>
        <end position="822"/>
    </location>
</feature>
<protein>
    <recommendedName>
        <fullName evidence="1">site-specific DNA-methyltransferase (adenine-specific)</fullName>
        <ecNumber evidence="1">2.1.1.72</ecNumber>
    </recommendedName>
</protein>
<dbReference type="InterPro" id="IPR046816">
    <property type="entry name" value="MmeI_Mtase"/>
</dbReference>
<dbReference type="InterPro" id="IPR002052">
    <property type="entry name" value="DNA_methylase_N6_adenine_CS"/>
</dbReference>
<evidence type="ECO:0000313" key="11">
    <source>
        <dbReference type="EMBL" id="MBT0962998.1"/>
    </source>
</evidence>
<evidence type="ECO:0000256" key="2">
    <source>
        <dbReference type="ARBA" id="ARBA00022603"/>
    </source>
</evidence>
<dbReference type="Pfam" id="PF20467">
    <property type="entry name" value="MmeI_C"/>
    <property type="match status" value="1"/>
</dbReference>
<dbReference type="InterPro" id="IPR046818">
    <property type="entry name" value="MmeI_C"/>
</dbReference>
<geneLocation type="plasmid" evidence="11">
    <name>unnamed1</name>
</geneLocation>
<evidence type="ECO:0000256" key="4">
    <source>
        <dbReference type="ARBA" id="ARBA00047942"/>
    </source>
</evidence>
<proteinExistence type="predicted"/>
<dbReference type="EC" id="2.1.1.72" evidence="1"/>